<evidence type="ECO:0000313" key="3">
    <source>
        <dbReference type="Proteomes" id="UP000218334"/>
    </source>
</evidence>
<sequence>MHRFNCASSGDSSGSAEHLMSMATHMGCKHASVVLTALYHFMLSLVLLIEDSDISMLCFSSLNES</sequence>
<keyword evidence="1" id="KW-1133">Transmembrane helix</keyword>
<protein>
    <submittedName>
        <fullName evidence="2">Uncharacterized protein</fullName>
    </submittedName>
</protein>
<proteinExistence type="predicted"/>
<dbReference type="EMBL" id="KZ293469">
    <property type="protein sequence ID" value="PBK62124.1"/>
    <property type="molecule type" value="Genomic_DNA"/>
</dbReference>
<gene>
    <name evidence="2" type="ORF">ARMSODRAFT_611464</name>
</gene>
<organism evidence="2 3">
    <name type="scientific">Armillaria solidipes</name>
    <dbReference type="NCBI Taxonomy" id="1076256"/>
    <lineage>
        <taxon>Eukaryota</taxon>
        <taxon>Fungi</taxon>
        <taxon>Dikarya</taxon>
        <taxon>Basidiomycota</taxon>
        <taxon>Agaricomycotina</taxon>
        <taxon>Agaricomycetes</taxon>
        <taxon>Agaricomycetidae</taxon>
        <taxon>Agaricales</taxon>
        <taxon>Marasmiineae</taxon>
        <taxon>Physalacriaceae</taxon>
        <taxon>Armillaria</taxon>
    </lineage>
</organism>
<dbReference type="AlphaFoldDB" id="A0A2H3AZM1"/>
<keyword evidence="1" id="KW-0472">Membrane</keyword>
<keyword evidence="1" id="KW-0812">Transmembrane</keyword>
<reference evidence="3" key="1">
    <citation type="journal article" date="2017" name="Nat. Ecol. Evol.">
        <title>Genome expansion and lineage-specific genetic innovations in the forest pathogenic fungi Armillaria.</title>
        <authorList>
            <person name="Sipos G."/>
            <person name="Prasanna A.N."/>
            <person name="Walter M.C."/>
            <person name="O'Connor E."/>
            <person name="Balint B."/>
            <person name="Krizsan K."/>
            <person name="Kiss B."/>
            <person name="Hess J."/>
            <person name="Varga T."/>
            <person name="Slot J."/>
            <person name="Riley R."/>
            <person name="Boka B."/>
            <person name="Rigling D."/>
            <person name="Barry K."/>
            <person name="Lee J."/>
            <person name="Mihaltcheva S."/>
            <person name="LaButti K."/>
            <person name="Lipzen A."/>
            <person name="Waldron R."/>
            <person name="Moloney N.M."/>
            <person name="Sperisen C."/>
            <person name="Kredics L."/>
            <person name="Vagvoelgyi C."/>
            <person name="Patrignani A."/>
            <person name="Fitzpatrick D."/>
            <person name="Nagy I."/>
            <person name="Doyle S."/>
            <person name="Anderson J.B."/>
            <person name="Grigoriev I.V."/>
            <person name="Gueldener U."/>
            <person name="Muensterkoetter M."/>
            <person name="Nagy L.G."/>
        </authorList>
    </citation>
    <scope>NUCLEOTIDE SEQUENCE [LARGE SCALE GENOMIC DNA]</scope>
    <source>
        <strain evidence="3">28-4</strain>
    </source>
</reference>
<feature type="transmembrane region" description="Helical" evidence="1">
    <location>
        <begin position="30"/>
        <end position="49"/>
    </location>
</feature>
<dbReference type="Proteomes" id="UP000218334">
    <property type="component" value="Unassembled WGS sequence"/>
</dbReference>
<accession>A0A2H3AZM1</accession>
<evidence type="ECO:0000313" key="2">
    <source>
        <dbReference type="EMBL" id="PBK62124.1"/>
    </source>
</evidence>
<keyword evidence="3" id="KW-1185">Reference proteome</keyword>
<evidence type="ECO:0000256" key="1">
    <source>
        <dbReference type="SAM" id="Phobius"/>
    </source>
</evidence>
<name>A0A2H3AZM1_9AGAR</name>